<dbReference type="RefSeq" id="WP_270072114.1">
    <property type="nucleotide sequence ID" value="NZ_JAJAQC010000015.1"/>
</dbReference>
<keyword evidence="3" id="KW-1185">Reference proteome</keyword>
<keyword evidence="1" id="KW-0732">Signal</keyword>
<protein>
    <submittedName>
        <fullName evidence="2">Uncharacterized protein</fullName>
    </submittedName>
</protein>
<gene>
    <name evidence="2" type="ORF">LG943_10985</name>
</gene>
<evidence type="ECO:0000313" key="2">
    <source>
        <dbReference type="EMBL" id="MDA0564843.1"/>
    </source>
</evidence>
<proteinExistence type="predicted"/>
<evidence type="ECO:0000313" key="3">
    <source>
        <dbReference type="Proteomes" id="UP001140076"/>
    </source>
</evidence>
<dbReference type="EMBL" id="JAJAQC010000015">
    <property type="protein sequence ID" value="MDA0564843.1"/>
    <property type="molecule type" value="Genomic_DNA"/>
</dbReference>
<reference evidence="2" key="1">
    <citation type="submission" date="2021-10" db="EMBL/GenBank/DDBJ databases">
        <title>Streptomonospora sp. nov., isolated from mangrove soil.</title>
        <authorList>
            <person name="Chen X."/>
            <person name="Ge X."/>
            <person name="Liu W."/>
        </authorList>
    </citation>
    <scope>NUCLEOTIDE SEQUENCE</scope>
    <source>
        <strain evidence="2">S1-112</strain>
    </source>
</reference>
<feature type="chain" id="PRO_5040888899" evidence="1">
    <location>
        <begin position="23"/>
        <end position="67"/>
    </location>
</feature>
<dbReference type="PROSITE" id="PS51257">
    <property type="entry name" value="PROKAR_LIPOPROTEIN"/>
    <property type="match status" value="1"/>
</dbReference>
<dbReference type="Proteomes" id="UP001140076">
    <property type="component" value="Unassembled WGS sequence"/>
</dbReference>
<sequence>MARPRSALLLAAAYLAAGALLTACGGAGSAASGAEQSAEATPAAQADAVSVDDAWIKAATAEEGMTA</sequence>
<accession>A0A9X3NMH4</accession>
<organism evidence="2 3">
    <name type="scientific">Streptomonospora mangrovi</name>
    <dbReference type="NCBI Taxonomy" id="2883123"/>
    <lineage>
        <taxon>Bacteria</taxon>
        <taxon>Bacillati</taxon>
        <taxon>Actinomycetota</taxon>
        <taxon>Actinomycetes</taxon>
        <taxon>Streptosporangiales</taxon>
        <taxon>Nocardiopsidaceae</taxon>
        <taxon>Streptomonospora</taxon>
    </lineage>
</organism>
<evidence type="ECO:0000256" key="1">
    <source>
        <dbReference type="SAM" id="SignalP"/>
    </source>
</evidence>
<comment type="caution">
    <text evidence="2">The sequence shown here is derived from an EMBL/GenBank/DDBJ whole genome shotgun (WGS) entry which is preliminary data.</text>
</comment>
<dbReference type="AlphaFoldDB" id="A0A9X3NMH4"/>
<name>A0A9X3NMH4_9ACTN</name>
<feature type="signal peptide" evidence="1">
    <location>
        <begin position="1"/>
        <end position="22"/>
    </location>
</feature>